<keyword evidence="1" id="KW-0732">Signal</keyword>
<sequence>MSKLSSLYAAITICMFAAVCNPAVLTAQNTVRLYGGIGYWGLYSEYSGPAAGGGVNFGQKYRATAVYGFSYQRDLVRRLSLELDIQNSYRNTFPDIADAPAVTTTDSPGGYESLADMPSVRDYIDRWIAAGNDPNNLTWLRHNSLAVSVRPVFHMIDTEHHRFSAYAGIGWYFADGLCFETAALFPEIEPENYTASTWQYHVSGLTGNAGLRYEYTFLEHYMVGLDAGVTFNDSGAPWQDDRTMLTATDARALVYVGFRF</sequence>
<dbReference type="AlphaFoldDB" id="A0A9D1J7E0"/>
<evidence type="ECO:0008006" key="4">
    <source>
        <dbReference type="Google" id="ProtNLM"/>
    </source>
</evidence>
<gene>
    <name evidence="2" type="ORF">IAC94_05985</name>
</gene>
<proteinExistence type="predicted"/>
<evidence type="ECO:0000313" key="3">
    <source>
        <dbReference type="Proteomes" id="UP000886744"/>
    </source>
</evidence>
<protein>
    <recommendedName>
        <fullName evidence="4">Outer membrane protein beta-barrel domain-containing protein</fullName>
    </recommendedName>
</protein>
<feature type="chain" id="PRO_5038789137" description="Outer membrane protein beta-barrel domain-containing protein" evidence="1">
    <location>
        <begin position="18"/>
        <end position="260"/>
    </location>
</feature>
<accession>A0A9D1J7E0</accession>
<evidence type="ECO:0000313" key="2">
    <source>
        <dbReference type="EMBL" id="HIR63054.1"/>
    </source>
</evidence>
<reference evidence="2" key="1">
    <citation type="submission" date="2020-10" db="EMBL/GenBank/DDBJ databases">
        <authorList>
            <person name="Gilroy R."/>
        </authorList>
    </citation>
    <scope>NUCLEOTIDE SEQUENCE</scope>
    <source>
        <strain evidence="2">ChiHjej13B12-12457</strain>
    </source>
</reference>
<dbReference type="Proteomes" id="UP000886744">
    <property type="component" value="Unassembled WGS sequence"/>
</dbReference>
<dbReference type="EMBL" id="DVHI01000074">
    <property type="protein sequence ID" value="HIR63054.1"/>
    <property type="molecule type" value="Genomic_DNA"/>
</dbReference>
<feature type="signal peptide" evidence="1">
    <location>
        <begin position="1"/>
        <end position="17"/>
    </location>
</feature>
<reference evidence="2" key="2">
    <citation type="journal article" date="2021" name="PeerJ">
        <title>Extensive microbial diversity within the chicken gut microbiome revealed by metagenomics and culture.</title>
        <authorList>
            <person name="Gilroy R."/>
            <person name="Ravi A."/>
            <person name="Getino M."/>
            <person name="Pursley I."/>
            <person name="Horton D.L."/>
            <person name="Alikhan N.F."/>
            <person name="Baker D."/>
            <person name="Gharbi K."/>
            <person name="Hall N."/>
            <person name="Watson M."/>
            <person name="Adriaenssens E.M."/>
            <person name="Foster-Nyarko E."/>
            <person name="Jarju S."/>
            <person name="Secka A."/>
            <person name="Antonio M."/>
            <person name="Oren A."/>
            <person name="Chaudhuri R.R."/>
            <person name="La Ragione R."/>
            <person name="Hildebrand F."/>
            <person name="Pallen M.J."/>
        </authorList>
    </citation>
    <scope>NUCLEOTIDE SEQUENCE</scope>
    <source>
        <strain evidence="2">ChiHjej13B12-12457</strain>
    </source>
</reference>
<comment type="caution">
    <text evidence="2">The sequence shown here is derived from an EMBL/GenBank/DDBJ whole genome shotgun (WGS) entry which is preliminary data.</text>
</comment>
<organism evidence="2 3">
    <name type="scientific">Candidatus Coprenecus avistercoris</name>
    <dbReference type="NCBI Taxonomy" id="2840730"/>
    <lineage>
        <taxon>Bacteria</taxon>
        <taxon>Pseudomonadati</taxon>
        <taxon>Bacteroidota</taxon>
        <taxon>Bacteroidia</taxon>
        <taxon>Bacteroidales</taxon>
        <taxon>Rikenellaceae</taxon>
        <taxon>Rikenellaceae incertae sedis</taxon>
        <taxon>Candidatus Coprenecus</taxon>
    </lineage>
</organism>
<name>A0A9D1J7E0_9BACT</name>
<evidence type="ECO:0000256" key="1">
    <source>
        <dbReference type="SAM" id="SignalP"/>
    </source>
</evidence>